<name>X1FT85_9ZZZZ</name>
<keyword evidence="2" id="KW-0813">Transport</keyword>
<dbReference type="GO" id="GO:0042597">
    <property type="term" value="C:periplasmic space"/>
    <property type="evidence" value="ECO:0007669"/>
    <property type="project" value="UniProtKB-ARBA"/>
</dbReference>
<dbReference type="Gene3D" id="3.10.105.10">
    <property type="entry name" value="Dipeptide-binding Protein, Domain 3"/>
    <property type="match status" value="1"/>
</dbReference>
<dbReference type="Gene3D" id="3.40.190.10">
    <property type="entry name" value="Periplasmic binding protein-like II"/>
    <property type="match status" value="1"/>
</dbReference>
<evidence type="ECO:0000256" key="3">
    <source>
        <dbReference type="ARBA" id="ARBA00022729"/>
    </source>
</evidence>
<dbReference type="PIRSF" id="PIRSF002741">
    <property type="entry name" value="MppA"/>
    <property type="match status" value="1"/>
</dbReference>
<sequence>CFLIVILLFIIACAQKEEKLAGEQGGTMVIGSTDLPTSISPLAPSMFGSNEILDLLFMHLHSIDPETGKMKPELASSWEFSEDLTSIIYYLRRDVEWWDGKSVTAEDVYYTYEKMIDPKTNYPNIAKLRFIKKAELVGTYAIKFTFDRVYADLLTDSDIMAVPKHIVEKSDDNFGQNPIGNGPYKIKEWIYGSELILVANDKYYRGKPPLDEIHIRYYYDMNNMIDDFANGDLDLVLNITPTKAKDLEKNENIAIDSRPGNTYTYIGWNLNHPFLNDKDVRKALSMAINTNKILDEVFAGIGVISLGPLPLSSWGYNENIEPIEYDLSKAKEILKNKGFQDRNRNKIIDKDGKEFVLNIITNIENSDRVATLDYITKDLTALGIRIRTRTLNTASFIDVIVKREFDGFIMGWSTGAKIDPTIYWNSDPAKGLFNFVSYANSVVDSLIDVGVAMLDRKKAKKIWNEFQRIVYQDQPYTFLIVSNNVSASYKRIRGVDNGITLANAY</sequence>
<protein>
    <recommendedName>
        <fullName evidence="4">Solute-binding protein family 5 domain-containing protein</fullName>
    </recommendedName>
</protein>
<comment type="caution">
    <text evidence="5">The sequence shown here is derived from an EMBL/GenBank/DDBJ whole genome shotgun (WGS) entry which is preliminary data.</text>
</comment>
<dbReference type="PANTHER" id="PTHR30290:SF9">
    <property type="entry name" value="OLIGOPEPTIDE-BINDING PROTEIN APPA"/>
    <property type="match status" value="1"/>
</dbReference>
<feature type="non-terminal residue" evidence="5">
    <location>
        <position position="505"/>
    </location>
</feature>
<evidence type="ECO:0000256" key="2">
    <source>
        <dbReference type="ARBA" id="ARBA00022448"/>
    </source>
</evidence>
<evidence type="ECO:0000313" key="5">
    <source>
        <dbReference type="EMBL" id="GAH35755.1"/>
    </source>
</evidence>
<gene>
    <name evidence="5" type="ORF">S03H2_10495</name>
</gene>
<dbReference type="GO" id="GO:0043190">
    <property type="term" value="C:ATP-binding cassette (ABC) transporter complex"/>
    <property type="evidence" value="ECO:0007669"/>
    <property type="project" value="InterPro"/>
</dbReference>
<dbReference type="InterPro" id="IPR000914">
    <property type="entry name" value="SBP_5_dom"/>
</dbReference>
<evidence type="ECO:0000259" key="4">
    <source>
        <dbReference type="Pfam" id="PF00496"/>
    </source>
</evidence>
<keyword evidence="3" id="KW-0732">Signal</keyword>
<organism evidence="5">
    <name type="scientific">marine sediment metagenome</name>
    <dbReference type="NCBI Taxonomy" id="412755"/>
    <lineage>
        <taxon>unclassified sequences</taxon>
        <taxon>metagenomes</taxon>
        <taxon>ecological metagenomes</taxon>
    </lineage>
</organism>
<dbReference type="Pfam" id="PF00496">
    <property type="entry name" value="SBP_bac_5"/>
    <property type="match status" value="1"/>
</dbReference>
<evidence type="ECO:0000256" key="1">
    <source>
        <dbReference type="ARBA" id="ARBA00005695"/>
    </source>
</evidence>
<dbReference type="Gene3D" id="3.90.76.10">
    <property type="entry name" value="Dipeptide-binding Protein, Domain 1"/>
    <property type="match status" value="1"/>
</dbReference>
<dbReference type="InterPro" id="IPR039424">
    <property type="entry name" value="SBP_5"/>
</dbReference>
<dbReference type="AlphaFoldDB" id="X1FT85"/>
<dbReference type="GO" id="GO:0015833">
    <property type="term" value="P:peptide transport"/>
    <property type="evidence" value="ECO:0007669"/>
    <property type="project" value="TreeGrafter"/>
</dbReference>
<dbReference type="GO" id="GO:1904680">
    <property type="term" value="F:peptide transmembrane transporter activity"/>
    <property type="evidence" value="ECO:0007669"/>
    <property type="project" value="TreeGrafter"/>
</dbReference>
<dbReference type="SUPFAM" id="SSF53850">
    <property type="entry name" value="Periplasmic binding protein-like II"/>
    <property type="match status" value="1"/>
</dbReference>
<feature type="non-terminal residue" evidence="5">
    <location>
        <position position="1"/>
    </location>
</feature>
<proteinExistence type="inferred from homology"/>
<dbReference type="InterPro" id="IPR030678">
    <property type="entry name" value="Peptide/Ni-bd"/>
</dbReference>
<accession>X1FT85</accession>
<dbReference type="PANTHER" id="PTHR30290">
    <property type="entry name" value="PERIPLASMIC BINDING COMPONENT OF ABC TRANSPORTER"/>
    <property type="match status" value="1"/>
</dbReference>
<feature type="domain" description="Solute-binding protein family 5" evidence="4">
    <location>
        <begin position="69"/>
        <end position="425"/>
    </location>
</feature>
<reference evidence="5" key="1">
    <citation type="journal article" date="2014" name="Front. Microbiol.">
        <title>High frequency of phylogenetically diverse reductive dehalogenase-homologous genes in deep subseafloor sedimentary metagenomes.</title>
        <authorList>
            <person name="Kawai M."/>
            <person name="Futagami T."/>
            <person name="Toyoda A."/>
            <person name="Takaki Y."/>
            <person name="Nishi S."/>
            <person name="Hori S."/>
            <person name="Arai W."/>
            <person name="Tsubouchi T."/>
            <person name="Morono Y."/>
            <person name="Uchiyama I."/>
            <person name="Ito T."/>
            <person name="Fujiyama A."/>
            <person name="Inagaki F."/>
            <person name="Takami H."/>
        </authorList>
    </citation>
    <scope>NUCLEOTIDE SEQUENCE</scope>
    <source>
        <strain evidence="5">Expedition CK06-06</strain>
    </source>
</reference>
<dbReference type="EMBL" id="BARU01005396">
    <property type="protein sequence ID" value="GAH35755.1"/>
    <property type="molecule type" value="Genomic_DNA"/>
</dbReference>
<comment type="similarity">
    <text evidence="1">Belongs to the bacterial solute-binding protein 5 family.</text>
</comment>